<evidence type="ECO:0000313" key="3">
    <source>
        <dbReference type="Proteomes" id="UP000192761"/>
    </source>
</evidence>
<keyword evidence="1" id="KW-0732">Signal</keyword>
<reference evidence="2 3" key="1">
    <citation type="submission" date="2017-04" db="EMBL/GenBank/DDBJ databases">
        <authorList>
            <person name="Afonso C.L."/>
            <person name="Miller P.J."/>
            <person name="Scott M.A."/>
            <person name="Spackman E."/>
            <person name="Goraichik I."/>
            <person name="Dimitrov K.M."/>
            <person name="Suarez D.L."/>
            <person name="Swayne D.E."/>
        </authorList>
    </citation>
    <scope>NUCLEOTIDE SEQUENCE [LARGE SCALE GENOMIC DNA]</scope>
    <source>
        <strain evidence="2 3">DSM 23236</strain>
    </source>
</reference>
<organism evidence="2 3">
    <name type="scientific">Andreprevotia lacus DSM 23236</name>
    <dbReference type="NCBI Taxonomy" id="1121001"/>
    <lineage>
        <taxon>Bacteria</taxon>
        <taxon>Pseudomonadati</taxon>
        <taxon>Pseudomonadota</taxon>
        <taxon>Betaproteobacteria</taxon>
        <taxon>Neisseriales</taxon>
        <taxon>Chitinibacteraceae</taxon>
        <taxon>Andreprevotia</taxon>
    </lineage>
</organism>
<proteinExistence type="predicted"/>
<protein>
    <recommendedName>
        <fullName evidence="4">YXWGXW repeat-containing protein</fullName>
    </recommendedName>
</protein>
<gene>
    <name evidence="2" type="ORF">SAMN02745857_03236</name>
</gene>
<dbReference type="STRING" id="1121001.SAMN02745857_03236"/>
<name>A0A1W1XXX0_9NEIS</name>
<sequence>MNKFISLLGAGVLALTAMAQVSAAQAHVDIGINLGVPVAPPARVVYVPPQRPGFVWIEAGWEGYGRDRYWRDGYWRPVQGYRVIEYREEPRWHDHWDHHHWHDRDWDHGWGHDGDRHGWDRH</sequence>
<feature type="chain" id="PRO_5012641975" description="YXWGXW repeat-containing protein" evidence="1">
    <location>
        <begin position="20"/>
        <end position="122"/>
    </location>
</feature>
<dbReference type="EMBL" id="FWXD01000022">
    <property type="protein sequence ID" value="SMC28391.1"/>
    <property type="molecule type" value="Genomic_DNA"/>
</dbReference>
<feature type="signal peptide" evidence="1">
    <location>
        <begin position="1"/>
        <end position="19"/>
    </location>
</feature>
<accession>A0A1W1XXX0</accession>
<dbReference type="OrthoDB" id="121499at2"/>
<dbReference type="Proteomes" id="UP000192761">
    <property type="component" value="Unassembled WGS sequence"/>
</dbReference>
<evidence type="ECO:0008006" key="4">
    <source>
        <dbReference type="Google" id="ProtNLM"/>
    </source>
</evidence>
<keyword evidence="3" id="KW-1185">Reference proteome</keyword>
<dbReference type="AlphaFoldDB" id="A0A1W1XXX0"/>
<evidence type="ECO:0000313" key="2">
    <source>
        <dbReference type="EMBL" id="SMC28391.1"/>
    </source>
</evidence>
<dbReference type="RefSeq" id="WP_084092097.1">
    <property type="nucleotide sequence ID" value="NZ_FWXD01000022.1"/>
</dbReference>
<evidence type="ECO:0000256" key="1">
    <source>
        <dbReference type="SAM" id="SignalP"/>
    </source>
</evidence>